<name>S3D629_OPHP1</name>
<dbReference type="InterPro" id="IPR000210">
    <property type="entry name" value="BTB/POZ_dom"/>
</dbReference>
<evidence type="ECO:0000313" key="3">
    <source>
        <dbReference type="EMBL" id="EPE08850.1"/>
    </source>
</evidence>
<evidence type="ECO:0000313" key="4">
    <source>
        <dbReference type="Proteomes" id="UP000016923"/>
    </source>
</evidence>
<dbReference type="PANTHER" id="PTHR47843">
    <property type="entry name" value="BTB DOMAIN-CONTAINING PROTEIN-RELATED"/>
    <property type="match status" value="1"/>
</dbReference>
<keyword evidence="4" id="KW-1185">Reference proteome</keyword>
<dbReference type="SUPFAM" id="SSF54695">
    <property type="entry name" value="POZ domain"/>
    <property type="match status" value="1"/>
</dbReference>
<proteinExistence type="predicted"/>
<feature type="region of interest" description="Disordered" evidence="1">
    <location>
        <begin position="109"/>
        <end position="130"/>
    </location>
</feature>
<dbReference type="InterPro" id="IPR011333">
    <property type="entry name" value="SKP1/BTB/POZ_sf"/>
</dbReference>
<gene>
    <name evidence="3" type="ORF">F503_04437</name>
</gene>
<protein>
    <submittedName>
        <fullName evidence="3">Btb poz domain protein</fullName>
    </submittedName>
</protein>
<dbReference type="EMBL" id="KE148148">
    <property type="protein sequence ID" value="EPE08850.1"/>
    <property type="molecule type" value="Genomic_DNA"/>
</dbReference>
<organism evidence="3 4">
    <name type="scientific">Ophiostoma piceae (strain UAMH 11346)</name>
    <name type="common">Sap stain fungus</name>
    <dbReference type="NCBI Taxonomy" id="1262450"/>
    <lineage>
        <taxon>Eukaryota</taxon>
        <taxon>Fungi</taxon>
        <taxon>Dikarya</taxon>
        <taxon>Ascomycota</taxon>
        <taxon>Pezizomycotina</taxon>
        <taxon>Sordariomycetes</taxon>
        <taxon>Sordariomycetidae</taxon>
        <taxon>Ophiostomatales</taxon>
        <taxon>Ophiostomataceae</taxon>
        <taxon>Ophiostoma</taxon>
    </lineage>
</organism>
<dbReference type="STRING" id="1262450.S3D629"/>
<dbReference type="Pfam" id="PF00651">
    <property type="entry name" value="BTB"/>
    <property type="match status" value="1"/>
</dbReference>
<dbReference type="PANTHER" id="PTHR47843:SF5">
    <property type="entry name" value="BTB_POZ DOMAIN PROTEIN"/>
    <property type="match status" value="1"/>
</dbReference>
<dbReference type="PROSITE" id="PS50097">
    <property type="entry name" value="BTB"/>
    <property type="match status" value="1"/>
</dbReference>
<dbReference type="Gene3D" id="3.30.710.10">
    <property type="entry name" value="Potassium Channel Kv1.1, Chain A"/>
    <property type="match status" value="1"/>
</dbReference>
<dbReference type="CDD" id="cd18186">
    <property type="entry name" value="BTB_POZ_ZBTB_KLHL-like"/>
    <property type="match status" value="1"/>
</dbReference>
<dbReference type="Proteomes" id="UP000016923">
    <property type="component" value="Unassembled WGS sequence"/>
</dbReference>
<dbReference type="HOGENOM" id="CLU_057752_5_2_1"/>
<dbReference type="eggNOG" id="ENOG502RX44">
    <property type="taxonomic scope" value="Eukaryota"/>
</dbReference>
<feature type="domain" description="BTB" evidence="2">
    <location>
        <begin position="24"/>
        <end position="91"/>
    </location>
</feature>
<sequence>MNAKGNAERISPFVQKLFSSQEYSDFTLTCEGRLYRLHKAIVCPQSDVFAAMLRSKFKEGLENSIHLPEEDAGVVHCMIRYLYCFDYEVKDQIDESGFEPLVLAREEPVPEEPVYEEPAPEKPVPEEPIPEEPVYEEPVYEEPVPEEPVPEEPPVADAVEHIAPMHALLLHTRMYIIAETYAIQGLKAVALRNFDSATRHDWDPYAFVQAADLAYTWTREGDIELRESVVRGLKEKKVVLTDDRWKPTLQRIGCLMYDVVRSMLQDEVKADAFF</sequence>
<dbReference type="AlphaFoldDB" id="S3D629"/>
<evidence type="ECO:0000256" key="1">
    <source>
        <dbReference type="SAM" id="MobiDB-lite"/>
    </source>
</evidence>
<evidence type="ECO:0000259" key="2">
    <source>
        <dbReference type="PROSITE" id="PS50097"/>
    </source>
</evidence>
<reference evidence="3 4" key="1">
    <citation type="journal article" date="2013" name="BMC Genomics">
        <title>The genome and transcriptome of the pine saprophyte Ophiostoma piceae, and a comparison with the bark beetle-associated pine pathogen Grosmannia clavigera.</title>
        <authorList>
            <person name="Haridas S."/>
            <person name="Wang Y."/>
            <person name="Lim L."/>
            <person name="Massoumi Alamouti S."/>
            <person name="Jackman S."/>
            <person name="Docking R."/>
            <person name="Robertson G."/>
            <person name="Birol I."/>
            <person name="Bohlmann J."/>
            <person name="Breuil C."/>
        </authorList>
    </citation>
    <scope>NUCLEOTIDE SEQUENCE [LARGE SCALE GENOMIC DNA]</scope>
    <source>
        <strain evidence="3 4">UAMH 11346</strain>
    </source>
</reference>
<dbReference type="VEuPathDB" id="FungiDB:F503_04437"/>
<accession>S3D629</accession>
<dbReference type="OrthoDB" id="6359816at2759"/>
<dbReference type="OMA" id="FYHMDYL"/>